<sequence>MTGIYLNDGLTGDDLGNAMLYGAAGRQAVMHVNSTGNNFIDGVLSGLAWRGSGISYSFPDSKNDYHYKGEKDHGFGEVGAKIKAAAQFILDKDYGGKANDGFSVEGFTHLRVSKGSDAGATVRYAESSYQNPTAKGYYPNSSEPGGDVWFGPNAHHYSNAIAGNYEFATVIHETGHALGLKHGHEPGFGNPAIPRQWDSVEYSVMTYRSYAGSPLHGFVNERFGFPQSFMMADIAALQHMYGANFDVNDGNTTYFWRPGNGNTYVNGNVAIHPGANKIFATIWDGGGSHDKYNLSAYDNNVYVDLRPGACSTFKQSQLADLDASSNLRSRIAGGNIYNALQYQGDNRSLIEDAVGGDGNDLISGNHGKNRLVGNDGNDRFLGREGVDVLIGGAGSDTFFFRVGWGTDTIGDFAGNDRINLTSFDFSNFSQVLAISQDSGNNVVLSFGNGDNLILKNTEIADLHASDFIL</sequence>
<dbReference type="CDD" id="cd04277">
    <property type="entry name" value="ZnMc_serralysin_like"/>
    <property type="match status" value="1"/>
</dbReference>
<proteinExistence type="predicted"/>
<dbReference type="Pfam" id="PF00353">
    <property type="entry name" value="HemolysinCabind"/>
    <property type="match status" value="1"/>
</dbReference>
<dbReference type="AlphaFoldDB" id="A0A936YTU4"/>
<name>A0A936YTU4_9HYPH</name>
<dbReference type="SUPFAM" id="SSF55486">
    <property type="entry name" value="Metalloproteases ('zincins'), catalytic domain"/>
    <property type="match status" value="1"/>
</dbReference>
<dbReference type="InterPro" id="IPR024079">
    <property type="entry name" value="MetalloPept_cat_dom_sf"/>
</dbReference>
<dbReference type="PRINTS" id="PR00313">
    <property type="entry name" value="CABNDNGRPT"/>
</dbReference>
<dbReference type="InterPro" id="IPR001343">
    <property type="entry name" value="Hemolysn_Ca-bd"/>
</dbReference>
<dbReference type="Proteomes" id="UP000633219">
    <property type="component" value="Unassembled WGS sequence"/>
</dbReference>
<keyword evidence="2" id="KW-1185">Reference proteome</keyword>
<dbReference type="InterPro" id="IPR011049">
    <property type="entry name" value="Serralysin-like_metalloprot_C"/>
</dbReference>
<dbReference type="GO" id="GO:0008237">
    <property type="term" value="F:metallopeptidase activity"/>
    <property type="evidence" value="ECO:0007669"/>
    <property type="project" value="InterPro"/>
</dbReference>
<reference evidence="1" key="1">
    <citation type="submission" date="2021-01" db="EMBL/GenBank/DDBJ databases">
        <title>Rhizobium sp. strain KVB221 16S ribosomal RNA gene Genome sequencing and assembly.</title>
        <authorList>
            <person name="Kang M."/>
        </authorList>
    </citation>
    <scope>NUCLEOTIDE SEQUENCE</scope>
    <source>
        <strain evidence="1">KVB221</strain>
    </source>
</reference>
<comment type="caution">
    <text evidence="1">The sequence shown here is derived from an EMBL/GenBank/DDBJ whole genome shotgun (WGS) entry which is preliminary data.</text>
</comment>
<protein>
    <submittedName>
        <fullName evidence="1">M10 family metallopeptidase</fullName>
    </submittedName>
</protein>
<evidence type="ECO:0000313" key="1">
    <source>
        <dbReference type="EMBL" id="MBL0374846.1"/>
    </source>
</evidence>
<gene>
    <name evidence="1" type="ORF">JJB09_22795</name>
</gene>
<dbReference type="GO" id="GO:0005509">
    <property type="term" value="F:calcium ion binding"/>
    <property type="evidence" value="ECO:0007669"/>
    <property type="project" value="InterPro"/>
</dbReference>
<accession>A0A936YTU4</accession>
<dbReference type="InterPro" id="IPR034033">
    <property type="entry name" value="Serralysin-like"/>
</dbReference>
<dbReference type="EMBL" id="JAEQNC010000016">
    <property type="protein sequence ID" value="MBL0374846.1"/>
    <property type="molecule type" value="Genomic_DNA"/>
</dbReference>
<dbReference type="Gene3D" id="2.150.10.10">
    <property type="entry name" value="Serralysin-like metalloprotease, C-terminal"/>
    <property type="match status" value="1"/>
</dbReference>
<dbReference type="RefSeq" id="WP_201663397.1">
    <property type="nucleotide sequence ID" value="NZ_JAEQNC010000016.1"/>
</dbReference>
<dbReference type="Gene3D" id="3.40.390.10">
    <property type="entry name" value="Collagenase (Catalytic Domain)"/>
    <property type="match status" value="1"/>
</dbReference>
<organism evidence="1 2">
    <name type="scientific">Rhizobium setariae</name>
    <dbReference type="NCBI Taxonomy" id="2801340"/>
    <lineage>
        <taxon>Bacteria</taxon>
        <taxon>Pseudomonadati</taxon>
        <taxon>Pseudomonadota</taxon>
        <taxon>Alphaproteobacteria</taxon>
        <taxon>Hyphomicrobiales</taxon>
        <taxon>Rhizobiaceae</taxon>
        <taxon>Rhizobium/Agrobacterium group</taxon>
        <taxon>Rhizobium</taxon>
    </lineage>
</organism>
<evidence type="ECO:0000313" key="2">
    <source>
        <dbReference type="Proteomes" id="UP000633219"/>
    </source>
</evidence>
<dbReference type="SUPFAM" id="SSF51120">
    <property type="entry name" value="beta-Roll"/>
    <property type="match status" value="1"/>
</dbReference>